<dbReference type="EMBL" id="DS268454">
    <property type="protein sequence ID" value="EFP04397.1"/>
    <property type="molecule type" value="Genomic_DNA"/>
</dbReference>
<name>E3ML64_CAERE</name>
<gene>
    <name evidence="2" type="ORF">CRE_25641</name>
</gene>
<dbReference type="InParanoid" id="E3ML64"/>
<accession>E3ML64</accession>
<protein>
    <submittedName>
        <fullName evidence="2">Uncharacterized protein</fullName>
    </submittedName>
</protein>
<feature type="compositionally biased region" description="Basic and acidic residues" evidence="1">
    <location>
        <begin position="1"/>
        <end position="14"/>
    </location>
</feature>
<evidence type="ECO:0000313" key="3">
    <source>
        <dbReference type="Proteomes" id="UP000008281"/>
    </source>
</evidence>
<keyword evidence="3" id="KW-1185">Reference proteome</keyword>
<evidence type="ECO:0000256" key="1">
    <source>
        <dbReference type="SAM" id="MobiDB-lite"/>
    </source>
</evidence>
<reference evidence="2" key="1">
    <citation type="submission" date="2007-07" db="EMBL/GenBank/DDBJ databases">
        <title>PCAP assembly of the Caenorhabditis remanei genome.</title>
        <authorList>
            <consortium name="The Caenorhabditis remanei Sequencing Consortium"/>
            <person name="Wilson R.K."/>
        </authorList>
    </citation>
    <scope>NUCLEOTIDE SEQUENCE [LARGE SCALE GENOMIC DNA]</scope>
    <source>
        <strain evidence="2">PB4641</strain>
    </source>
</reference>
<dbReference type="AlphaFoldDB" id="E3ML64"/>
<dbReference type="Proteomes" id="UP000008281">
    <property type="component" value="Unassembled WGS sequence"/>
</dbReference>
<proteinExistence type="predicted"/>
<feature type="region of interest" description="Disordered" evidence="1">
    <location>
        <begin position="1"/>
        <end position="100"/>
    </location>
</feature>
<feature type="compositionally biased region" description="Basic and acidic residues" evidence="1">
    <location>
        <begin position="41"/>
        <end position="61"/>
    </location>
</feature>
<evidence type="ECO:0000313" key="2">
    <source>
        <dbReference type="EMBL" id="EFP04397.1"/>
    </source>
</evidence>
<dbReference type="HOGENOM" id="CLU_1688370_0_0_1"/>
<sequence>MKVEGEGESGEKGRTVLRPEGPGGNTSPRRRNGEPSSCCQEVEKKKDEGKGKSGEEGRTVLRPEGPGGNTSPRRRNGEPSSCSQAVSMKDDHGSHKKRVREAVRVEYSGSDSVKKTSKTTKVLGSHFGVMGVILELYGVILELWDVTYIIGKLKKR</sequence>
<organism evidence="3">
    <name type="scientific">Caenorhabditis remanei</name>
    <name type="common">Caenorhabditis vulgaris</name>
    <dbReference type="NCBI Taxonomy" id="31234"/>
    <lineage>
        <taxon>Eukaryota</taxon>
        <taxon>Metazoa</taxon>
        <taxon>Ecdysozoa</taxon>
        <taxon>Nematoda</taxon>
        <taxon>Chromadorea</taxon>
        <taxon>Rhabditida</taxon>
        <taxon>Rhabditina</taxon>
        <taxon>Rhabditomorpha</taxon>
        <taxon>Rhabditoidea</taxon>
        <taxon>Rhabditidae</taxon>
        <taxon>Peloderinae</taxon>
        <taxon>Caenorhabditis</taxon>
    </lineage>
</organism>